<dbReference type="GO" id="GO:0051301">
    <property type="term" value="P:cell division"/>
    <property type="evidence" value="ECO:0007669"/>
    <property type="project" value="UniProtKB-KW"/>
</dbReference>
<keyword evidence="8 19" id="KW-0132">Cell division</keyword>
<evidence type="ECO:0000256" key="9">
    <source>
        <dbReference type="ARBA" id="ARBA00022630"/>
    </source>
</evidence>
<keyword evidence="12 19" id="KW-0133">Cell shape</keyword>
<evidence type="ECO:0000259" key="20">
    <source>
        <dbReference type="PROSITE" id="PS51387"/>
    </source>
</evidence>
<name>A0A1M6A3E0_9FLAO</name>
<comment type="cofactor">
    <cofactor evidence="1 19">
        <name>FAD</name>
        <dbReference type="ChEBI" id="CHEBI:57692"/>
    </cofactor>
</comment>
<dbReference type="Gene3D" id="3.30.465.10">
    <property type="match status" value="1"/>
</dbReference>
<dbReference type="Gene3D" id="3.30.43.10">
    <property type="entry name" value="Uridine Diphospho-n-acetylenolpyruvylglucosamine Reductase, domain 2"/>
    <property type="match status" value="1"/>
</dbReference>
<comment type="catalytic activity">
    <reaction evidence="18 19">
        <text>UDP-N-acetyl-alpha-D-muramate + NADP(+) = UDP-N-acetyl-3-O-(1-carboxyvinyl)-alpha-D-glucosamine + NADPH + H(+)</text>
        <dbReference type="Rhea" id="RHEA:12248"/>
        <dbReference type="ChEBI" id="CHEBI:15378"/>
        <dbReference type="ChEBI" id="CHEBI:57783"/>
        <dbReference type="ChEBI" id="CHEBI:58349"/>
        <dbReference type="ChEBI" id="CHEBI:68483"/>
        <dbReference type="ChEBI" id="CHEBI:70757"/>
        <dbReference type="EC" id="1.3.1.98"/>
    </reaction>
</comment>
<keyword evidence="15 19" id="KW-0131">Cell cycle</keyword>
<keyword evidence="14 19" id="KW-0560">Oxidoreductase</keyword>
<dbReference type="OrthoDB" id="9804753at2"/>
<feature type="active site" description="Proton donor" evidence="19">
    <location>
        <position position="242"/>
    </location>
</feature>
<feature type="active site" evidence="19">
    <location>
        <position position="338"/>
    </location>
</feature>
<dbReference type="GO" id="GO:0009252">
    <property type="term" value="P:peptidoglycan biosynthetic process"/>
    <property type="evidence" value="ECO:0007669"/>
    <property type="project" value="UniProtKB-UniRule"/>
</dbReference>
<evidence type="ECO:0000313" key="22">
    <source>
        <dbReference type="Proteomes" id="UP000184335"/>
    </source>
</evidence>
<dbReference type="InterPro" id="IPR036635">
    <property type="entry name" value="MurB_C_sf"/>
</dbReference>
<evidence type="ECO:0000256" key="4">
    <source>
        <dbReference type="ARBA" id="ARBA00004752"/>
    </source>
</evidence>
<dbReference type="GO" id="GO:0008762">
    <property type="term" value="F:UDP-N-acetylmuramate dehydrogenase activity"/>
    <property type="evidence" value="ECO:0007669"/>
    <property type="project" value="UniProtKB-UniRule"/>
</dbReference>
<feature type="domain" description="FAD-binding PCMH-type" evidence="20">
    <location>
        <begin position="15"/>
        <end position="191"/>
    </location>
</feature>
<dbReference type="SUPFAM" id="SSF56194">
    <property type="entry name" value="Uridine diphospho-N-Acetylenolpyruvylglucosamine reductase, MurB, C-terminal domain"/>
    <property type="match status" value="1"/>
</dbReference>
<keyword evidence="9 19" id="KW-0285">Flavoprotein</keyword>
<dbReference type="HAMAP" id="MF_00037">
    <property type="entry name" value="MurB"/>
    <property type="match status" value="1"/>
</dbReference>
<comment type="similarity">
    <text evidence="19">Belongs to the MurB family.</text>
</comment>
<accession>A0A1M6A3E0</accession>
<comment type="pathway">
    <text evidence="4 19">Cell wall biogenesis; peptidoglycan biosynthesis.</text>
</comment>
<evidence type="ECO:0000256" key="2">
    <source>
        <dbReference type="ARBA" id="ARBA00003921"/>
    </source>
</evidence>
<dbReference type="Pfam" id="PF01565">
    <property type="entry name" value="FAD_binding_4"/>
    <property type="match status" value="1"/>
</dbReference>
<dbReference type="PANTHER" id="PTHR21071:SF4">
    <property type="entry name" value="UDP-N-ACETYLENOLPYRUVOYLGLUCOSAMINE REDUCTASE"/>
    <property type="match status" value="1"/>
</dbReference>
<dbReference type="PANTHER" id="PTHR21071">
    <property type="entry name" value="UDP-N-ACETYLENOLPYRUVOYLGLUCOSAMINE REDUCTASE"/>
    <property type="match status" value="1"/>
</dbReference>
<dbReference type="GO" id="GO:0071555">
    <property type="term" value="P:cell wall organization"/>
    <property type="evidence" value="ECO:0007669"/>
    <property type="project" value="UniProtKB-KW"/>
</dbReference>
<dbReference type="EC" id="1.3.1.98" evidence="5 19"/>
<dbReference type="Pfam" id="PF02873">
    <property type="entry name" value="MurB_C"/>
    <property type="match status" value="1"/>
</dbReference>
<dbReference type="RefSeq" id="WP_073177363.1">
    <property type="nucleotide sequence ID" value="NZ_FQYI01000001.1"/>
</dbReference>
<comment type="subcellular location">
    <subcellularLocation>
        <location evidence="3 19">Cytoplasm</location>
    </subcellularLocation>
</comment>
<evidence type="ECO:0000256" key="8">
    <source>
        <dbReference type="ARBA" id="ARBA00022618"/>
    </source>
</evidence>
<keyword evidence="10 19" id="KW-0274">FAD</keyword>
<evidence type="ECO:0000256" key="11">
    <source>
        <dbReference type="ARBA" id="ARBA00022857"/>
    </source>
</evidence>
<evidence type="ECO:0000256" key="5">
    <source>
        <dbReference type="ARBA" id="ARBA00012518"/>
    </source>
</evidence>
<evidence type="ECO:0000256" key="14">
    <source>
        <dbReference type="ARBA" id="ARBA00023002"/>
    </source>
</evidence>
<evidence type="ECO:0000256" key="17">
    <source>
        <dbReference type="ARBA" id="ARBA00031026"/>
    </source>
</evidence>
<dbReference type="GO" id="GO:0005829">
    <property type="term" value="C:cytosol"/>
    <property type="evidence" value="ECO:0007669"/>
    <property type="project" value="TreeGrafter"/>
</dbReference>
<dbReference type="InterPro" id="IPR011601">
    <property type="entry name" value="MurB_C"/>
</dbReference>
<keyword evidence="7 19" id="KW-0963">Cytoplasm</keyword>
<dbReference type="EMBL" id="FQYI01000001">
    <property type="protein sequence ID" value="SHI31021.1"/>
    <property type="molecule type" value="Genomic_DNA"/>
</dbReference>
<keyword evidence="22" id="KW-1185">Reference proteome</keyword>
<evidence type="ECO:0000256" key="6">
    <source>
        <dbReference type="ARBA" id="ARBA00015188"/>
    </source>
</evidence>
<evidence type="ECO:0000256" key="16">
    <source>
        <dbReference type="ARBA" id="ARBA00023316"/>
    </source>
</evidence>
<feature type="active site" evidence="19">
    <location>
        <position position="167"/>
    </location>
</feature>
<dbReference type="SUPFAM" id="SSF56176">
    <property type="entry name" value="FAD-binding/transporter-associated domain-like"/>
    <property type="match status" value="1"/>
</dbReference>
<comment type="function">
    <text evidence="2 19">Cell wall formation.</text>
</comment>
<protein>
    <recommendedName>
        <fullName evidence="6 19">UDP-N-acetylenolpyruvoylglucosamine reductase</fullName>
        <ecNumber evidence="5 19">1.3.1.98</ecNumber>
    </recommendedName>
    <alternativeName>
        <fullName evidence="17 19">UDP-N-acetylmuramate dehydrogenase</fullName>
    </alternativeName>
</protein>
<dbReference type="InterPro" id="IPR036318">
    <property type="entry name" value="FAD-bd_PCMH-like_sf"/>
</dbReference>
<evidence type="ECO:0000256" key="7">
    <source>
        <dbReference type="ARBA" id="ARBA00022490"/>
    </source>
</evidence>
<evidence type="ECO:0000313" key="21">
    <source>
        <dbReference type="EMBL" id="SHI31021.1"/>
    </source>
</evidence>
<dbReference type="InterPro" id="IPR016166">
    <property type="entry name" value="FAD-bd_PCMH"/>
</dbReference>
<keyword evidence="13 19" id="KW-0573">Peptidoglycan synthesis</keyword>
<dbReference type="NCBIfam" id="NF000755">
    <property type="entry name" value="PRK00046.1"/>
    <property type="match status" value="1"/>
</dbReference>
<organism evidence="21 22">
    <name type="scientific">Cruoricaptor ignavus</name>
    <dbReference type="NCBI Taxonomy" id="1118202"/>
    <lineage>
        <taxon>Bacteria</taxon>
        <taxon>Pseudomonadati</taxon>
        <taxon>Bacteroidota</taxon>
        <taxon>Flavobacteriia</taxon>
        <taxon>Flavobacteriales</taxon>
        <taxon>Weeksellaceae</taxon>
        <taxon>Cruoricaptor</taxon>
    </lineage>
</organism>
<sequence length="342" mass="38231">MIQENFSLKAHNTFGVDVSAKYFAEASSEGELLEVLQEFKQRNAGGSLPMMILGGGSNILFTKDFEGLVLKLHLLGISEEMINDEEVLVTAKSSENWHNFVMHCVGKNIGGLENLALIPGNVGTSPMQNIGAYGVEIKDVFHSCKALNLETLEIEKFDKARCQFGYRDSFFKNEGKGKYIILEVTFKLKTKNHEIHAGYAALHSELERRKIEHPTIQDIAEIVITIRESKLPDPSEIGNAGSFFKNPIISQENFEILKHQHPEIPAYGDGENIKVPAAFLIEKAGWKGRQIGNVATHEKQALVIVNKTGAATGKEIFEFSRQIIEDVEKQFGVRLEREVNIY</sequence>
<evidence type="ECO:0000256" key="18">
    <source>
        <dbReference type="ARBA" id="ARBA00048914"/>
    </source>
</evidence>
<dbReference type="InterPro" id="IPR016167">
    <property type="entry name" value="FAD-bd_PCMH_sub1"/>
</dbReference>
<keyword evidence="11 19" id="KW-0521">NADP</keyword>
<dbReference type="UniPathway" id="UPA00219"/>
<dbReference type="InterPro" id="IPR016169">
    <property type="entry name" value="FAD-bd_PCMH_sub2"/>
</dbReference>
<dbReference type="STRING" id="1118202.SAMN05443429_101129"/>
<dbReference type="NCBIfam" id="TIGR00179">
    <property type="entry name" value="murB"/>
    <property type="match status" value="1"/>
</dbReference>
<dbReference type="PROSITE" id="PS51387">
    <property type="entry name" value="FAD_PCMH"/>
    <property type="match status" value="1"/>
</dbReference>
<gene>
    <name evidence="19" type="primary">murB</name>
    <name evidence="21" type="ORF">SAMN05443429_101129</name>
</gene>
<dbReference type="GO" id="GO:0071949">
    <property type="term" value="F:FAD binding"/>
    <property type="evidence" value="ECO:0007669"/>
    <property type="project" value="InterPro"/>
</dbReference>
<evidence type="ECO:0000256" key="13">
    <source>
        <dbReference type="ARBA" id="ARBA00022984"/>
    </source>
</evidence>
<keyword evidence="16 19" id="KW-0961">Cell wall biogenesis/degradation</keyword>
<evidence type="ECO:0000256" key="15">
    <source>
        <dbReference type="ARBA" id="ARBA00023306"/>
    </source>
</evidence>
<dbReference type="GO" id="GO:0008360">
    <property type="term" value="P:regulation of cell shape"/>
    <property type="evidence" value="ECO:0007669"/>
    <property type="project" value="UniProtKB-KW"/>
</dbReference>
<evidence type="ECO:0000256" key="3">
    <source>
        <dbReference type="ARBA" id="ARBA00004496"/>
    </source>
</evidence>
<dbReference type="InterPro" id="IPR006094">
    <property type="entry name" value="Oxid_FAD_bind_N"/>
</dbReference>
<dbReference type="Gene3D" id="3.90.78.10">
    <property type="entry name" value="UDP-N-acetylenolpyruvoylglucosamine reductase, C-terminal domain"/>
    <property type="match status" value="1"/>
</dbReference>
<evidence type="ECO:0000256" key="10">
    <source>
        <dbReference type="ARBA" id="ARBA00022827"/>
    </source>
</evidence>
<dbReference type="Proteomes" id="UP000184335">
    <property type="component" value="Unassembled WGS sequence"/>
</dbReference>
<evidence type="ECO:0000256" key="1">
    <source>
        <dbReference type="ARBA" id="ARBA00001974"/>
    </source>
</evidence>
<dbReference type="InterPro" id="IPR003170">
    <property type="entry name" value="MurB"/>
</dbReference>
<reference evidence="21 22" key="1">
    <citation type="submission" date="2016-11" db="EMBL/GenBank/DDBJ databases">
        <authorList>
            <person name="Jaros S."/>
            <person name="Januszkiewicz K."/>
            <person name="Wedrychowicz H."/>
        </authorList>
    </citation>
    <scope>NUCLEOTIDE SEQUENCE [LARGE SCALE GENOMIC DNA]</scope>
    <source>
        <strain evidence="21 22">DSM 25479</strain>
    </source>
</reference>
<evidence type="ECO:0000256" key="12">
    <source>
        <dbReference type="ARBA" id="ARBA00022960"/>
    </source>
</evidence>
<dbReference type="AlphaFoldDB" id="A0A1M6A3E0"/>
<evidence type="ECO:0000256" key="19">
    <source>
        <dbReference type="HAMAP-Rule" id="MF_00037"/>
    </source>
</evidence>
<proteinExistence type="inferred from homology"/>